<dbReference type="InterPro" id="IPR001242">
    <property type="entry name" value="Condensation_dom"/>
</dbReference>
<dbReference type="PANTHER" id="PTHR45527">
    <property type="entry name" value="NONRIBOSOMAL PEPTIDE SYNTHETASE"/>
    <property type="match status" value="1"/>
</dbReference>
<feature type="domain" description="Condensation" evidence="1">
    <location>
        <begin position="17"/>
        <end position="348"/>
    </location>
</feature>
<proteinExistence type="predicted"/>
<dbReference type="Gene3D" id="3.30.559.30">
    <property type="entry name" value="Nonribosomal peptide synthetase, condensation domain"/>
    <property type="match status" value="1"/>
</dbReference>
<reference evidence="3" key="1">
    <citation type="submission" date="2023-07" db="EMBL/GenBank/DDBJ databases">
        <title>30 novel species of actinomycetes from the DSMZ collection.</title>
        <authorList>
            <person name="Nouioui I."/>
        </authorList>
    </citation>
    <scope>NUCLEOTIDE SEQUENCE [LARGE SCALE GENOMIC DNA]</scope>
    <source>
        <strain evidence="3">DSM 44938</strain>
    </source>
</reference>
<gene>
    <name evidence="2" type="ORF">RM590_22940</name>
</gene>
<evidence type="ECO:0000313" key="2">
    <source>
        <dbReference type="EMBL" id="MDT0345434.1"/>
    </source>
</evidence>
<dbReference type="PANTHER" id="PTHR45527:SF1">
    <property type="entry name" value="FATTY ACID SYNTHASE"/>
    <property type="match status" value="1"/>
</dbReference>
<evidence type="ECO:0000259" key="1">
    <source>
        <dbReference type="Pfam" id="PF00668"/>
    </source>
</evidence>
<dbReference type="RefSeq" id="WP_311706565.1">
    <property type="nucleotide sequence ID" value="NZ_JAVREL010000014.1"/>
</dbReference>
<organism evidence="2 3">
    <name type="scientific">Streptomyces litchfieldiae</name>
    <dbReference type="NCBI Taxonomy" id="3075543"/>
    <lineage>
        <taxon>Bacteria</taxon>
        <taxon>Bacillati</taxon>
        <taxon>Actinomycetota</taxon>
        <taxon>Actinomycetes</taxon>
        <taxon>Kitasatosporales</taxon>
        <taxon>Streptomycetaceae</taxon>
        <taxon>Streptomyces</taxon>
    </lineage>
</organism>
<dbReference type="InterPro" id="IPR023213">
    <property type="entry name" value="CAT-like_dom_sf"/>
</dbReference>
<evidence type="ECO:0000313" key="3">
    <source>
        <dbReference type="Proteomes" id="UP001183246"/>
    </source>
</evidence>
<comment type="caution">
    <text evidence="2">The sequence shown here is derived from an EMBL/GenBank/DDBJ whole genome shotgun (WGS) entry which is preliminary data.</text>
</comment>
<dbReference type="Pfam" id="PF00668">
    <property type="entry name" value="Condensation"/>
    <property type="match status" value="1"/>
</dbReference>
<protein>
    <submittedName>
        <fullName evidence="2">Condensation domain-containing protein</fullName>
    </submittedName>
</protein>
<accession>A0ABU2MWH3</accession>
<dbReference type="Gene3D" id="3.30.559.10">
    <property type="entry name" value="Chloramphenicol acetyltransferase-like domain"/>
    <property type="match status" value="1"/>
</dbReference>
<keyword evidence="3" id="KW-1185">Reference proteome</keyword>
<sequence>MERTTELRFADGDAGEFPATWSQREFWATVREHRPDGFYQIVWDTHLPDGRDLGEVLACLRRLVLRHQALRTTVSRDETAGLRQIVRGEGSLPVRIEDVADAGEGVHACEKLKAEFLAGEPHVDRDPPLKIAAVTRGGRVRSLVLACSHVVLDGGSVAVLEDELAALLASGPDAALPPVAHTPADRAAEEQGPAAARVSERSLAHWRATLLDAPVAPFAHIPGGRAPLWLGRLTSRRLWRAESSLVAGTGLTSGSVYLTAAACVLAEVTGRSRLTFRVPTGNRFTPVALDFVGALSQHALITVDTAPRDTAGGFAELARTVERGLRRAYSRARYDPDELRRTIVETEAERGAPADLTYLFNDLRDEADKPGGGGWPMTAREGKAEEAEEEEPELAWELLHAANSDIKLYVRVSGGAGLGGVDVAADEGCLTRAETEHVLRATERLIVAQSPGC</sequence>
<dbReference type="Proteomes" id="UP001183246">
    <property type="component" value="Unassembled WGS sequence"/>
</dbReference>
<dbReference type="SUPFAM" id="SSF52777">
    <property type="entry name" value="CoA-dependent acyltransferases"/>
    <property type="match status" value="2"/>
</dbReference>
<name>A0ABU2MWH3_9ACTN</name>
<dbReference type="EMBL" id="JAVREL010000014">
    <property type="protein sequence ID" value="MDT0345434.1"/>
    <property type="molecule type" value="Genomic_DNA"/>
</dbReference>